<reference evidence="2" key="1">
    <citation type="submission" date="2021-03" db="EMBL/GenBank/DDBJ databases">
        <title>Chromosome level genome of the anhydrobiotic midge Polypedilum vanderplanki.</title>
        <authorList>
            <person name="Yoshida Y."/>
            <person name="Kikawada T."/>
            <person name="Gusev O."/>
        </authorList>
    </citation>
    <scope>NUCLEOTIDE SEQUENCE</scope>
    <source>
        <strain evidence="2">NIAS01</strain>
        <tissue evidence="2">Whole body or cell culture</tissue>
    </source>
</reference>
<dbReference type="PANTHER" id="PTHR46461:SF1">
    <property type="entry name" value="KELCH DOMAIN-CONTAINING PROTEIN 3"/>
    <property type="match status" value="1"/>
</dbReference>
<dbReference type="FunFam" id="2.120.10.80:FF:000134">
    <property type="entry name" value="Kelch domain-containing protein, putative"/>
    <property type="match status" value="1"/>
</dbReference>
<protein>
    <recommendedName>
        <fullName evidence="4">Kelch domain-containing protein 3</fullName>
    </recommendedName>
</protein>
<dbReference type="GO" id="GO:0005737">
    <property type="term" value="C:cytoplasm"/>
    <property type="evidence" value="ECO:0007669"/>
    <property type="project" value="TreeGrafter"/>
</dbReference>
<dbReference type="InterPro" id="IPR006652">
    <property type="entry name" value="Kelch_1"/>
</dbReference>
<name>A0A9J6C1G6_POLVA</name>
<dbReference type="EMBL" id="JADBJN010000002">
    <property type="protein sequence ID" value="KAG5676033.1"/>
    <property type="molecule type" value="Genomic_DNA"/>
</dbReference>
<keyword evidence="3" id="KW-1185">Reference proteome</keyword>
<dbReference type="PANTHER" id="PTHR46461">
    <property type="entry name" value="KELCH DOMAIN-CONTAINING PROTEIN 3"/>
    <property type="match status" value="1"/>
</dbReference>
<evidence type="ECO:0000256" key="1">
    <source>
        <dbReference type="ARBA" id="ARBA00022441"/>
    </source>
</evidence>
<dbReference type="OrthoDB" id="432528at2759"/>
<evidence type="ECO:0008006" key="4">
    <source>
        <dbReference type="Google" id="ProtNLM"/>
    </source>
</evidence>
<accession>A0A9J6C1G6</accession>
<dbReference type="Gene3D" id="2.120.10.80">
    <property type="entry name" value="Kelch-type beta propeller"/>
    <property type="match status" value="2"/>
</dbReference>
<dbReference type="InterPro" id="IPR052637">
    <property type="entry name" value="KLHDC3-like"/>
</dbReference>
<dbReference type="AlphaFoldDB" id="A0A9J6C1G6"/>
<organism evidence="2 3">
    <name type="scientific">Polypedilum vanderplanki</name>
    <name type="common">Sleeping chironomid midge</name>
    <dbReference type="NCBI Taxonomy" id="319348"/>
    <lineage>
        <taxon>Eukaryota</taxon>
        <taxon>Metazoa</taxon>
        <taxon>Ecdysozoa</taxon>
        <taxon>Arthropoda</taxon>
        <taxon>Hexapoda</taxon>
        <taxon>Insecta</taxon>
        <taxon>Pterygota</taxon>
        <taxon>Neoptera</taxon>
        <taxon>Endopterygota</taxon>
        <taxon>Diptera</taxon>
        <taxon>Nematocera</taxon>
        <taxon>Chironomoidea</taxon>
        <taxon>Chironomidae</taxon>
        <taxon>Chironominae</taxon>
        <taxon>Polypedilum</taxon>
        <taxon>Polypedilum</taxon>
    </lineage>
</organism>
<dbReference type="GO" id="GO:0003682">
    <property type="term" value="F:chromatin binding"/>
    <property type="evidence" value="ECO:0007669"/>
    <property type="project" value="InterPro"/>
</dbReference>
<dbReference type="SUPFAM" id="SSF117281">
    <property type="entry name" value="Kelch motif"/>
    <property type="match status" value="1"/>
</dbReference>
<evidence type="ECO:0000313" key="3">
    <source>
        <dbReference type="Proteomes" id="UP001107558"/>
    </source>
</evidence>
<dbReference type="Pfam" id="PF24681">
    <property type="entry name" value="Kelch_KLHDC2_KLHL20_DRC7"/>
    <property type="match status" value="1"/>
</dbReference>
<dbReference type="SMART" id="SM00612">
    <property type="entry name" value="Kelch"/>
    <property type="match status" value="3"/>
</dbReference>
<comment type="caution">
    <text evidence="2">The sequence shown here is derived from an EMBL/GenBank/DDBJ whole genome shotgun (WGS) entry which is preliminary data.</text>
</comment>
<evidence type="ECO:0000313" key="2">
    <source>
        <dbReference type="EMBL" id="KAG5676033.1"/>
    </source>
</evidence>
<dbReference type="Proteomes" id="UP001107558">
    <property type="component" value="Chromosome 2"/>
</dbReference>
<sequence>MHWISGLDGGPRRVNHASVAIDDYLIYTFGGYCSGEDYRVSRPIDIHVLNTNTLRWSLLPMPKNQKYPQVPFQRYGHTAIAYENKVYIFGGRNDEMVCDILFCFDTRTNEWSTPQVTGNLPGARDGHSACIKDHYMYIFGGFEEAIDQFSCDVHVLDLKKMEWNYIHTLGTPPSYRDFHTASVINNRMYIYGGRGDLHAPYHSQEEIYCPKIVYMDLKTNQWIMPTTHGKQPIGRRSHSAFVYNGLLFIFGGFNGILDLHFNDLHCFDPAKNVWHECLTHGTKPKIRRRQSCIVIGSKMFLFGGTCPSSNSSSSTSPTQLIDYNDTHVLDFSPSLKTLSMLAVLRYNLDQSILPREIRFEIRMMVQANSISRPLTNMG</sequence>
<dbReference type="InterPro" id="IPR015915">
    <property type="entry name" value="Kelch-typ_b-propeller"/>
</dbReference>
<keyword evidence="1" id="KW-0880">Kelch repeat</keyword>
<proteinExistence type="predicted"/>
<gene>
    <name evidence="2" type="ORF">PVAND_005888</name>
</gene>